<dbReference type="PANTHER" id="PTHR21047">
    <property type="entry name" value="DTDP-6-DEOXY-D-GLUCOSE-3,5 EPIMERASE"/>
    <property type="match status" value="1"/>
</dbReference>
<dbReference type="CDD" id="cd00438">
    <property type="entry name" value="cupin_RmlC"/>
    <property type="match status" value="1"/>
</dbReference>
<gene>
    <name evidence="3" type="ORF">KRR39_22670</name>
</gene>
<dbReference type="GO" id="GO:0000271">
    <property type="term" value="P:polysaccharide biosynthetic process"/>
    <property type="evidence" value="ECO:0007669"/>
    <property type="project" value="TreeGrafter"/>
</dbReference>
<dbReference type="InterPro" id="IPR000888">
    <property type="entry name" value="RmlC-like"/>
</dbReference>
<feature type="active site" description="Proton donor" evidence="1">
    <location>
        <position position="158"/>
    </location>
</feature>
<dbReference type="PANTHER" id="PTHR21047:SF2">
    <property type="entry name" value="THYMIDINE DIPHOSPHO-4-KETO-RHAMNOSE 3,5-EPIMERASE"/>
    <property type="match status" value="1"/>
</dbReference>
<evidence type="ECO:0000313" key="3">
    <source>
        <dbReference type="EMBL" id="QWZ08107.1"/>
    </source>
</evidence>
<reference evidence="3" key="1">
    <citation type="submission" date="2021-06" db="EMBL/GenBank/DDBJ databases">
        <title>Complete genome sequence of Nocardioides sp. G188.</title>
        <authorList>
            <person name="Im W.-T."/>
        </authorList>
    </citation>
    <scope>NUCLEOTIDE SEQUENCE</scope>
    <source>
        <strain evidence="3">G188</strain>
    </source>
</reference>
<dbReference type="AlphaFoldDB" id="A0A975Y050"/>
<name>A0A975Y050_9ACTN</name>
<feature type="active site" description="Proton acceptor" evidence="1">
    <location>
        <position position="88"/>
    </location>
</feature>
<dbReference type="Proteomes" id="UP000683575">
    <property type="component" value="Chromosome"/>
</dbReference>
<sequence>MPAAPVTSHFHEVPSIDGVDRPYPTQVETRELSIAGAFEMTPNIIGDSRGAFLEWFRADRFAELTGHDFSLVQANCSVSSAGALRGVHFADVPPSQAKYVTCPAGALVDVVVDLRVGSPTFGHTEMIRLDDENRKAVYLAEGLGHAFLALEDRTVIQYLCSAPYAPGREHGVHPLDPALGIAWPTTDRAGRPLELLLSEKDAQAPTLAEAERSGLLPSYDEALAYVASLRC</sequence>
<dbReference type="Pfam" id="PF00908">
    <property type="entry name" value="dTDP_sugar_isom"/>
    <property type="match status" value="1"/>
</dbReference>
<evidence type="ECO:0000313" key="4">
    <source>
        <dbReference type="Proteomes" id="UP000683575"/>
    </source>
</evidence>
<proteinExistence type="predicted"/>
<evidence type="ECO:0000256" key="2">
    <source>
        <dbReference type="PIRSR" id="PIRSR600888-3"/>
    </source>
</evidence>
<keyword evidence="4" id="KW-1185">Reference proteome</keyword>
<protein>
    <submittedName>
        <fullName evidence="3">dTDP-4-dehydrorhamnose 3,5-epimerase</fullName>
    </submittedName>
</protein>
<dbReference type="GO" id="GO:0005829">
    <property type="term" value="C:cytosol"/>
    <property type="evidence" value="ECO:0007669"/>
    <property type="project" value="TreeGrafter"/>
</dbReference>
<dbReference type="KEGG" id="nps:KRR39_22670"/>
<evidence type="ECO:0000256" key="1">
    <source>
        <dbReference type="PIRSR" id="PIRSR600888-1"/>
    </source>
</evidence>
<organism evidence="3 4">
    <name type="scientific">Nocardioides panacis</name>
    <dbReference type="NCBI Taxonomy" id="2849501"/>
    <lineage>
        <taxon>Bacteria</taxon>
        <taxon>Bacillati</taxon>
        <taxon>Actinomycetota</taxon>
        <taxon>Actinomycetes</taxon>
        <taxon>Propionibacteriales</taxon>
        <taxon>Nocardioidaceae</taxon>
        <taxon>Nocardioides</taxon>
    </lineage>
</organism>
<feature type="site" description="Participates in a stacking interaction with the thymidine ring of dTDP-4-oxo-6-deoxyglucose" evidence="2">
    <location>
        <position position="164"/>
    </location>
</feature>
<dbReference type="GO" id="GO:0019305">
    <property type="term" value="P:dTDP-rhamnose biosynthetic process"/>
    <property type="evidence" value="ECO:0007669"/>
    <property type="project" value="TreeGrafter"/>
</dbReference>
<dbReference type="EMBL" id="CP077062">
    <property type="protein sequence ID" value="QWZ08107.1"/>
    <property type="molecule type" value="Genomic_DNA"/>
</dbReference>
<accession>A0A975Y050</accession>
<dbReference type="GO" id="GO:0008830">
    <property type="term" value="F:dTDP-4-dehydrorhamnose 3,5-epimerase activity"/>
    <property type="evidence" value="ECO:0007669"/>
    <property type="project" value="InterPro"/>
</dbReference>